<keyword evidence="6" id="KW-0862">Zinc</keyword>
<dbReference type="InterPro" id="IPR050626">
    <property type="entry name" value="Peptidase_M16"/>
</dbReference>
<evidence type="ECO:0000256" key="5">
    <source>
        <dbReference type="ARBA" id="ARBA00022801"/>
    </source>
</evidence>
<organism evidence="12 13">
    <name type="scientific">Qipengyuania aurantiaca</name>
    <dbReference type="NCBI Taxonomy" id="2867233"/>
    <lineage>
        <taxon>Bacteria</taxon>
        <taxon>Pseudomonadati</taxon>
        <taxon>Pseudomonadota</taxon>
        <taxon>Alphaproteobacteria</taxon>
        <taxon>Sphingomonadales</taxon>
        <taxon>Erythrobacteraceae</taxon>
        <taxon>Qipengyuania</taxon>
    </lineage>
</organism>
<dbReference type="PANTHER" id="PTHR43690:SF17">
    <property type="entry name" value="PROTEIN YHJJ"/>
    <property type="match status" value="1"/>
</dbReference>
<dbReference type="Proteomes" id="UP000824281">
    <property type="component" value="Chromosome"/>
</dbReference>
<evidence type="ECO:0000256" key="3">
    <source>
        <dbReference type="ARBA" id="ARBA00022670"/>
    </source>
</evidence>
<feature type="chain" id="PRO_5046013156" evidence="9">
    <location>
        <begin position="27"/>
        <end position="958"/>
    </location>
</feature>
<sequence>MTFRNFSRAIAALPLIALAVPASVAAQEPVPAEVAQAGETPWGIPVYDIPADADVRFGVLPNGMKYAIARNETPEDTAVIRFGFDVGWIDERDEELGLAHVIEHMAFNGSTNVPEGEMIKLLERLGLAFGADTNASTGFEDTIYKLDLPRVDDEVVDTALMLMRETASELTITDGAVDRERGIIQSETRTGNNFSIRRFKDYFKFVAPDTRYAARFRADGTVENIDAAPGQVLRELYARYYRPDNATLVFVGDIDVDAIEAKIVEGFSSWQAPATPIERVEKGVIDIARRPAAGNFVDPDVPYLVTIDRFAPYTDTETTVAELKTQLLRNLGTAMLNRRLQKIANSEDATILGGSASSSDFFDINAQAAIQLQAKEGEWEAALQTGEQEWRRAVTHGFTTAELAEQLANFEKGLGDAARQEGTRSNRALAEGILASARAERLFVKPSTSFALFEMLKPQLTLDAVNAAFARHFALSDPLIHVSTKEPIENAEATILAAYDASASVAVAAPEDRGIVEFAYDSFGETGSVVADETIEDLGIRTIRFANNVRLNLKPTDFEDDRLRYSIRVGSGQLAFPTENMAEAVWLANFSGQGGVGKHSFDELRQIFAGRSLRYGFAVDSDKFTVTGASTMADIADQMRVSAAYLTDTGLRPEMKSRWLGVVPPFLAQTDATPQSVAQFEAARIVSDGNRRFGLPEEAELLAVDADVARSIVADEFSNAPIEIAVVGEFDADAVIAAVASTFGALPERETAVARHDERRVANFATDRSERVLTHAGAPDQALALTYWATNDDDDAQEEATMALLSRVMQLKVTDIIREELGASYSPGVGSSMSDLYDGYGTFSTSVIVEPSQADQVFGVVDGIVADLRTNPVDQDTLDRALKPLLEQLTQQRKNNGWWLGVADEAQLGADRLERVRTAEARYKAVTPEMMQAAAQRYLDPAEALRIRIVHESLVEGE</sequence>
<keyword evidence="13" id="KW-1185">Reference proteome</keyword>
<evidence type="ECO:0000256" key="2">
    <source>
        <dbReference type="ARBA" id="ARBA00007261"/>
    </source>
</evidence>
<feature type="signal peptide" evidence="9">
    <location>
        <begin position="1"/>
        <end position="26"/>
    </location>
</feature>
<evidence type="ECO:0000259" key="11">
    <source>
        <dbReference type="Pfam" id="PF05193"/>
    </source>
</evidence>
<comment type="cofactor">
    <cofactor evidence="1">
        <name>Zn(2+)</name>
        <dbReference type="ChEBI" id="CHEBI:29105"/>
    </cofactor>
</comment>
<dbReference type="Pfam" id="PF00675">
    <property type="entry name" value="Peptidase_M16"/>
    <property type="match status" value="1"/>
</dbReference>
<evidence type="ECO:0000313" key="12">
    <source>
        <dbReference type="EMBL" id="QZD89083.1"/>
    </source>
</evidence>
<proteinExistence type="inferred from homology"/>
<dbReference type="Gene3D" id="3.30.830.10">
    <property type="entry name" value="Metalloenzyme, LuxS/M16 peptidase-like"/>
    <property type="match status" value="4"/>
</dbReference>
<keyword evidence="3" id="KW-0645">Protease</keyword>
<name>A0ABX8ZN35_9SPHN</name>
<comment type="similarity">
    <text evidence="2 8">Belongs to the peptidase M16 family.</text>
</comment>
<evidence type="ECO:0000256" key="9">
    <source>
        <dbReference type="SAM" id="SignalP"/>
    </source>
</evidence>
<feature type="domain" description="Peptidase M16 C-terminal" evidence="11">
    <location>
        <begin position="715"/>
        <end position="883"/>
    </location>
</feature>
<evidence type="ECO:0000259" key="10">
    <source>
        <dbReference type="Pfam" id="PF00675"/>
    </source>
</evidence>
<feature type="domain" description="Peptidase M16 N-terminal" evidence="10">
    <location>
        <begin position="68"/>
        <end position="188"/>
    </location>
</feature>
<evidence type="ECO:0000256" key="7">
    <source>
        <dbReference type="ARBA" id="ARBA00023049"/>
    </source>
</evidence>
<accession>A0ABX8ZN35</accession>
<evidence type="ECO:0000256" key="8">
    <source>
        <dbReference type="RuleBase" id="RU004447"/>
    </source>
</evidence>
<evidence type="ECO:0000256" key="6">
    <source>
        <dbReference type="ARBA" id="ARBA00022833"/>
    </source>
</evidence>
<keyword evidence="9" id="KW-0732">Signal</keyword>
<feature type="domain" description="Peptidase M16 C-terminal" evidence="11">
    <location>
        <begin position="231"/>
        <end position="408"/>
    </location>
</feature>
<dbReference type="EMBL" id="CP081295">
    <property type="protein sequence ID" value="QZD89083.1"/>
    <property type="molecule type" value="Genomic_DNA"/>
</dbReference>
<dbReference type="InterPro" id="IPR007863">
    <property type="entry name" value="Peptidase_M16_C"/>
</dbReference>
<gene>
    <name evidence="12" type="ORF">K3148_09565</name>
</gene>
<dbReference type="SUPFAM" id="SSF63411">
    <property type="entry name" value="LuxS/MPP-like metallohydrolase"/>
    <property type="match status" value="3"/>
</dbReference>
<dbReference type="InterPro" id="IPR011765">
    <property type="entry name" value="Pept_M16_N"/>
</dbReference>
<reference evidence="12 13" key="1">
    <citation type="submission" date="2021-08" db="EMBL/GenBank/DDBJ databases">
        <title>Comparative Genomics Analysis of the Genus Qipengyuania Reveals Extensive Genetic Diversity and Metabolic Versatility, Including the Description of Fifteen Novel Species.</title>
        <authorList>
            <person name="Liu Y."/>
        </authorList>
    </citation>
    <scope>NUCLEOTIDE SEQUENCE [LARGE SCALE GENOMIC DNA]</scope>
    <source>
        <strain evidence="12 13">1NDH13</strain>
    </source>
</reference>
<dbReference type="Pfam" id="PF05193">
    <property type="entry name" value="Peptidase_M16_C"/>
    <property type="match status" value="2"/>
</dbReference>
<evidence type="ECO:0000313" key="13">
    <source>
        <dbReference type="Proteomes" id="UP000824281"/>
    </source>
</evidence>
<evidence type="ECO:0000256" key="1">
    <source>
        <dbReference type="ARBA" id="ARBA00001947"/>
    </source>
</evidence>
<keyword evidence="4" id="KW-0479">Metal-binding</keyword>
<dbReference type="InterPro" id="IPR001431">
    <property type="entry name" value="Pept_M16_Zn_BS"/>
</dbReference>
<dbReference type="RefSeq" id="WP_221424588.1">
    <property type="nucleotide sequence ID" value="NZ_CP081295.1"/>
</dbReference>
<protein>
    <submittedName>
        <fullName evidence="12">Insulinase family protein</fullName>
    </submittedName>
</protein>
<keyword evidence="5" id="KW-0378">Hydrolase</keyword>
<evidence type="ECO:0000256" key="4">
    <source>
        <dbReference type="ARBA" id="ARBA00022723"/>
    </source>
</evidence>
<keyword evidence="7" id="KW-0482">Metalloprotease</keyword>
<dbReference type="InterPro" id="IPR011249">
    <property type="entry name" value="Metalloenz_LuxS/M16"/>
</dbReference>
<dbReference type="PROSITE" id="PS00143">
    <property type="entry name" value="INSULINASE"/>
    <property type="match status" value="1"/>
</dbReference>
<dbReference type="PANTHER" id="PTHR43690">
    <property type="entry name" value="NARDILYSIN"/>
    <property type="match status" value="1"/>
</dbReference>